<dbReference type="Proteomes" id="UP000241954">
    <property type="component" value="Unassembled WGS sequence"/>
</dbReference>
<dbReference type="GeneID" id="93547457"/>
<evidence type="ECO:0008006" key="5">
    <source>
        <dbReference type="Google" id="ProtNLM"/>
    </source>
</evidence>
<evidence type="ECO:0000313" key="3">
    <source>
        <dbReference type="Proteomes" id="UP000241190"/>
    </source>
</evidence>
<dbReference type="Pfam" id="PF10678">
    <property type="entry name" value="DUF2492"/>
    <property type="match status" value="1"/>
</dbReference>
<dbReference type="InterPro" id="IPR019620">
    <property type="entry name" value="Metal-bd_prot_put"/>
</dbReference>
<dbReference type="Proteomes" id="UP000241190">
    <property type="component" value="Unassembled WGS sequence"/>
</dbReference>
<reference evidence="1 4" key="1">
    <citation type="submission" date="2018-01" db="EMBL/GenBank/DDBJ databases">
        <title>Whole genome sequencing of Histamine producing bacteria.</title>
        <authorList>
            <person name="Butler K."/>
        </authorList>
    </citation>
    <scope>NUCLEOTIDE SEQUENCE [LARGE SCALE GENOMIC DNA]</scope>
    <source>
        <strain evidence="2 3">ATCC 51761</strain>
        <strain evidence="1 4">NCIMB 13481</strain>
    </source>
</reference>
<proteinExistence type="predicted"/>
<name>A0A0D8P733_9GAMM</name>
<dbReference type="OrthoDB" id="285410at2"/>
<evidence type="ECO:0000313" key="2">
    <source>
        <dbReference type="EMBL" id="PSW99501.1"/>
    </source>
</evidence>
<evidence type="ECO:0000313" key="1">
    <source>
        <dbReference type="EMBL" id="PSV96560.1"/>
    </source>
</evidence>
<keyword evidence="3" id="KW-1185">Reference proteome</keyword>
<organism evidence="1 4">
    <name type="scientific">Photobacterium iliopiscarium</name>
    <dbReference type="NCBI Taxonomy" id="56192"/>
    <lineage>
        <taxon>Bacteria</taxon>
        <taxon>Pseudomonadati</taxon>
        <taxon>Pseudomonadota</taxon>
        <taxon>Gammaproteobacteria</taxon>
        <taxon>Vibrionales</taxon>
        <taxon>Vibrionaceae</taxon>
        <taxon>Photobacterium</taxon>
    </lineage>
</organism>
<dbReference type="RefSeq" id="WP_045035579.1">
    <property type="nucleotide sequence ID" value="NZ_CAMQYU010000063.1"/>
</dbReference>
<evidence type="ECO:0000313" key="4">
    <source>
        <dbReference type="Proteomes" id="UP000241954"/>
    </source>
</evidence>
<sequence>MQTTESRHGHDVLNLIADASTPFTIKTLHAYVEQHWGTNVHFHTCKLNDLSLEALITFLLSRNKITLDGDNLHTNRDKICQH</sequence>
<gene>
    <name evidence="1" type="ORF">C9I88_11480</name>
    <name evidence="2" type="ORF">C9J52_01580</name>
</gene>
<comment type="caution">
    <text evidence="1">The sequence shown here is derived from an EMBL/GenBank/DDBJ whole genome shotgun (WGS) entry which is preliminary data.</text>
</comment>
<dbReference type="EMBL" id="PYOP01000002">
    <property type="protein sequence ID" value="PSW99501.1"/>
    <property type="molecule type" value="Genomic_DNA"/>
</dbReference>
<accession>A0A0D8P733</accession>
<dbReference type="STRING" id="56192.UB38_02070"/>
<dbReference type="NCBIfam" id="TIGR03853">
    <property type="entry name" value="matur_matur"/>
    <property type="match status" value="1"/>
</dbReference>
<protein>
    <recommendedName>
        <fullName evidence="5">DUF2492 domain-containing protein</fullName>
    </recommendedName>
</protein>
<dbReference type="AlphaFoldDB" id="A0A0D8P733"/>
<dbReference type="EMBL" id="PYLW01000011">
    <property type="protein sequence ID" value="PSV96560.1"/>
    <property type="molecule type" value="Genomic_DNA"/>
</dbReference>